<comment type="caution">
    <text evidence="2">The sequence shown here is derived from an EMBL/GenBank/DDBJ whole genome shotgun (WGS) entry which is preliminary data.</text>
</comment>
<accession>A0A7C9VY46</accession>
<name>A0A7C9VY46_9PSEU</name>
<sequence>MIGSTRPWPTAWGEVIGSVAELDLDDMTCFGAAERGWITVLIREELQGVLDNLEQQVANPGVDLMIRATAHYVDNDAFIELP</sequence>
<evidence type="ECO:0000313" key="3">
    <source>
        <dbReference type="Proteomes" id="UP000481360"/>
    </source>
</evidence>
<reference evidence="2 3" key="1">
    <citation type="submission" date="2020-03" db="EMBL/GenBank/DDBJ databases">
        <title>Isolation and identification of active actinomycetes.</title>
        <authorList>
            <person name="Sun X."/>
        </authorList>
    </citation>
    <scope>NUCLEOTIDE SEQUENCE [LARGE SCALE GENOMIC DNA]</scope>
    <source>
        <strain evidence="2 3">NEAU-D13</strain>
    </source>
</reference>
<evidence type="ECO:0000313" key="2">
    <source>
        <dbReference type="EMBL" id="NGY60717.1"/>
    </source>
</evidence>
<proteinExistence type="predicted"/>
<organism evidence="2 3">
    <name type="scientific">Lentzea alba</name>
    <dbReference type="NCBI Taxonomy" id="2714351"/>
    <lineage>
        <taxon>Bacteria</taxon>
        <taxon>Bacillati</taxon>
        <taxon>Actinomycetota</taxon>
        <taxon>Actinomycetes</taxon>
        <taxon>Pseudonocardiales</taxon>
        <taxon>Pseudonocardiaceae</taxon>
        <taxon>Lentzea</taxon>
    </lineage>
</organism>
<dbReference type="AlphaFoldDB" id="A0A7C9VY46"/>
<dbReference type="InterPro" id="IPR056133">
    <property type="entry name" value="DUF7716"/>
</dbReference>
<feature type="domain" description="DUF7716" evidence="1">
    <location>
        <begin position="8"/>
        <end position="80"/>
    </location>
</feature>
<dbReference type="EMBL" id="JAAMPJ010000004">
    <property type="protein sequence ID" value="NGY60717.1"/>
    <property type="molecule type" value="Genomic_DNA"/>
</dbReference>
<dbReference type="Proteomes" id="UP000481360">
    <property type="component" value="Unassembled WGS sequence"/>
</dbReference>
<dbReference type="RefSeq" id="WP_166046712.1">
    <property type="nucleotide sequence ID" value="NZ_JAAMPJ010000004.1"/>
</dbReference>
<keyword evidence="3" id="KW-1185">Reference proteome</keyword>
<protein>
    <recommendedName>
        <fullName evidence="1">DUF7716 domain-containing protein</fullName>
    </recommendedName>
</protein>
<evidence type="ECO:0000259" key="1">
    <source>
        <dbReference type="Pfam" id="PF24832"/>
    </source>
</evidence>
<dbReference type="Pfam" id="PF24832">
    <property type="entry name" value="DUF7716"/>
    <property type="match status" value="1"/>
</dbReference>
<gene>
    <name evidence="2" type="ORF">G7043_17445</name>
</gene>